<dbReference type="PANTHER" id="PTHR35792:SF2">
    <property type="entry name" value="GENERAL STRESS PROTEIN"/>
    <property type="match status" value="1"/>
</dbReference>
<keyword evidence="2" id="KW-0472">Membrane</keyword>
<dbReference type="AlphaFoldDB" id="A0A2T0BKF8"/>
<proteinExistence type="predicted"/>
<feature type="compositionally biased region" description="Basic and acidic residues" evidence="1">
    <location>
        <begin position="52"/>
        <end position="68"/>
    </location>
</feature>
<dbReference type="Proteomes" id="UP000239471">
    <property type="component" value="Unassembled WGS sequence"/>
</dbReference>
<feature type="transmembrane region" description="Helical" evidence="2">
    <location>
        <begin position="21"/>
        <end position="45"/>
    </location>
</feature>
<dbReference type="Gene3D" id="1.20.120.20">
    <property type="entry name" value="Apolipoprotein"/>
    <property type="match status" value="1"/>
</dbReference>
<dbReference type="Pfam" id="PF12732">
    <property type="entry name" value="YtxH"/>
    <property type="match status" value="1"/>
</dbReference>
<evidence type="ECO:0000256" key="2">
    <source>
        <dbReference type="SAM" id="Phobius"/>
    </source>
</evidence>
<dbReference type="OrthoDB" id="308333at2"/>
<name>A0A2T0BKF8_9CLOT</name>
<protein>
    <submittedName>
        <fullName evidence="3">YtxH-like protein</fullName>
    </submittedName>
</protein>
<dbReference type="InterPro" id="IPR052928">
    <property type="entry name" value="Desiccation-related_membrane"/>
</dbReference>
<dbReference type="EMBL" id="PVXQ01000002">
    <property type="protein sequence ID" value="PRR84366.1"/>
    <property type="molecule type" value="Genomic_DNA"/>
</dbReference>
<keyword evidence="2" id="KW-0812">Transmembrane</keyword>
<comment type="caution">
    <text evidence="3">The sequence shown here is derived from an EMBL/GenBank/DDBJ whole genome shotgun (WGS) entry which is preliminary data.</text>
</comment>
<evidence type="ECO:0000313" key="3">
    <source>
        <dbReference type="EMBL" id="PRR84366.1"/>
    </source>
</evidence>
<keyword evidence="2" id="KW-1133">Transmembrane helix</keyword>
<organism evidence="3 4">
    <name type="scientific">Clostridium vincentii</name>
    <dbReference type="NCBI Taxonomy" id="52704"/>
    <lineage>
        <taxon>Bacteria</taxon>
        <taxon>Bacillati</taxon>
        <taxon>Bacillota</taxon>
        <taxon>Clostridia</taxon>
        <taxon>Eubacteriales</taxon>
        <taxon>Clostridiaceae</taxon>
        <taxon>Clostridium</taxon>
    </lineage>
</organism>
<evidence type="ECO:0000256" key="1">
    <source>
        <dbReference type="SAM" id="MobiDB-lite"/>
    </source>
</evidence>
<gene>
    <name evidence="3" type="ORF">CLVI_02920</name>
</gene>
<keyword evidence="4" id="KW-1185">Reference proteome</keyword>
<dbReference type="InterPro" id="IPR024623">
    <property type="entry name" value="YtxH"/>
</dbReference>
<feature type="region of interest" description="Disordered" evidence="1">
    <location>
        <begin position="48"/>
        <end position="68"/>
    </location>
</feature>
<dbReference type="RefSeq" id="WP_106058331.1">
    <property type="nucleotide sequence ID" value="NZ_PVXQ01000002.1"/>
</dbReference>
<sequence length="128" mass="13962">MGIYALIEKKKRDQKRKENIKVAKVASLTAVTGAALGSIMGLLFAPKSGKKTRSDIAEKASETKDRLSEKSAALKETLDSRVCEGKKDIQGAKVKISDYLASKKSKSQEKCADVESAIEEKVEEETIE</sequence>
<dbReference type="PANTHER" id="PTHR35792">
    <property type="entry name" value="GENERAL STRESS PROTEIN"/>
    <property type="match status" value="1"/>
</dbReference>
<evidence type="ECO:0000313" key="4">
    <source>
        <dbReference type="Proteomes" id="UP000239471"/>
    </source>
</evidence>
<accession>A0A2T0BKF8</accession>
<reference evidence="3 4" key="1">
    <citation type="submission" date="2018-03" db="EMBL/GenBank/DDBJ databases">
        <title>Genome sequence of Clostridium vincentii DSM 10228.</title>
        <authorList>
            <person name="Poehlein A."/>
            <person name="Daniel R."/>
        </authorList>
    </citation>
    <scope>NUCLEOTIDE SEQUENCE [LARGE SCALE GENOMIC DNA]</scope>
    <source>
        <strain evidence="3 4">DSM 10228</strain>
    </source>
</reference>